<sequence>MAGAVTAAPSAATSPAAASDWPRSTTSQVGSQNVKPCATASRANWITPVSQTIRCRSRTGRSATRTGWSGAGFGTAGPAARR</sequence>
<feature type="compositionally biased region" description="Low complexity" evidence="1">
    <location>
        <begin position="1"/>
        <end position="19"/>
    </location>
</feature>
<comment type="caution">
    <text evidence="2">The sequence shown here is derived from an EMBL/GenBank/DDBJ whole genome shotgun (WGS) entry which is preliminary data.</text>
</comment>
<reference evidence="2 3" key="1">
    <citation type="submission" date="2015-10" db="EMBL/GenBank/DDBJ databases">
        <authorList>
            <person name="Gilbert D.G."/>
        </authorList>
    </citation>
    <scope>NUCLEOTIDE SEQUENCE [LARGE SCALE GENOMIC DNA]</scope>
    <source>
        <strain evidence="2 3">NRRL B-16712</strain>
    </source>
</reference>
<feature type="region of interest" description="Disordered" evidence="1">
    <location>
        <begin position="56"/>
        <end position="82"/>
    </location>
</feature>
<proteinExistence type="predicted"/>
<feature type="compositionally biased region" description="Polar residues" evidence="1">
    <location>
        <begin position="22"/>
        <end position="34"/>
    </location>
</feature>
<dbReference type="EMBL" id="LLZH01000294">
    <property type="protein sequence ID" value="KUL27897.1"/>
    <property type="molecule type" value="Genomic_DNA"/>
</dbReference>
<gene>
    <name evidence="2" type="ORF">ADL15_34275</name>
</gene>
<evidence type="ECO:0000313" key="2">
    <source>
        <dbReference type="EMBL" id="KUL27897.1"/>
    </source>
</evidence>
<accession>A0A117MP10</accession>
<evidence type="ECO:0000313" key="3">
    <source>
        <dbReference type="Proteomes" id="UP000053244"/>
    </source>
</evidence>
<name>A0A117MP10_9ACTN</name>
<protein>
    <submittedName>
        <fullName evidence="2">Uncharacterized protein</fullName>
    </submittedName>
</protein>
<feature type="region of interest" description="Disordered" evidence="1">
    <location>
        <begin position="1"/>
        <end position="37"/>
    </location>
</feature>
<dbReference type="AlphaFoldDB" id="A0A117MP10"/>
<organism evidence="2 3">
    <name type="scientific">Actinoplanes awajinensis subsp. mycoplanecinus</name>
    <dbReference type="NCBI Taxonomy" id="135947"/>
    <lineage>
        <taxon>Bacteria</taxon>
        <taxon>Bacillati</taxon>
        <taxon>Actinomycetota</taxon>
        <taxon>Actinomycetes</taxon>
        <taxon>Micromonosporales</taxon>
        <taxon>Micromonosporaceae</taxon>
        <taxon>Actinoplanes</taxon>
    </lineage>
</organism>
<evidence type="ECO:0000256" key="1">
    <source>
        <dbReference type="SAM" id="MobiDB-lite"/>
    </source>
</evidence>
<dbReference type="Proteomes" id="UP000053244">
    <property type="component" value="Unassembled WGS sequence"/>
</dbReference>
<keyword evidence="3" id="KW-1185">Reference proteome</keyword>